<evidence type="ECO:0000256" key="3">
    <source>
        <dbReference type="ARBA" id="ARBA00022630"/>
    </source>
</evidence>
<dbReference type="AlphaFoldDB" id="A0ABD5RSI7"/>
<feature type="domain" description="Acyl-CoA oxidase/dehydrogenase middle" evidence="9">
    <location>
        <begin position="142"/>
        <end position="242"/>
    </location>
</feature>
<organism evidence="11 12">
    <name type="scientific">Halomarina salina</name>
    <dbReference type="NCBI Taxonomy" id="1872699"/>
    <lineage>
        <taxon>Archaea</taxon>
        <taxon>Methanobacteriati</taxon>
        <taxon>Methanobacteriota</taxon>
        <taxon>Stenosarchaea group</taxon>
        <taxon>Halobacteria</taxon>
        <taxon>Halobacteriales</taxon>
        <taxon>Natronomonadaceae</taxon>
        <taxon>Halomarina</taxon>
    </lineage>
</organism>
<reference evidence="11 12" key="1">
    <citation type="journal article" date="2019" name="Int. J. Syst. Evol. Microbiol.">
        <title>The Global Catalogue of Microorganisms (GCM) 10K type strain sequencing project: providing services to taxonomists for standard genome sequencing and annotation.</title>
        <authorList>
            <consortium name="The Broad Institute Genomics Platform"/>
            <consortium name="The Broad Institute Genome Sequencing Center for Infectious Disease"/>
            <person name="Wu L."/>
            <person name="Ma J."/>
        </authorList>
    </citation>
    <scope>NUCLEOTIDE SEQUENCE [LARGE SCALE GENOMIC DNA]</scope>
    <source>
        <strain evidence="11 12">CGMCC 1.12543</strain>
    </source>
</reference>
<dbReference type="InterPro" id="IPR050741">
    <property type="entry name" value="Acyl-CoA_dehydrogenase"/>
</dbReference>
<comment type="cofactor">
    <cofactor evidence="1 6">
        <name>FAD</name>
        <dbReference type="ChEBI" id="CHEBI:57692"/>
    </cofactor>
</comment>
<keyword evidence="4 6" id="KW-0274">FAD</keyword>
<dbReference type="PANTHER" id="PTHR48083:SF2">
    <property type="entry name" value="MEDIUM-CHAIN SPECIFIC ACYL-COA DEHYDROGENASE, MITOCHONDRIAL"/>
    <property type="match status" value="1"/>
</dbReference>
<dbReference type="FunFam" id="2.40.110.10:FF:000002">
    <property type="entry name" value="Acyl-CoA dehydrogenase fadE12"/>
    <property type="match status" value="1"/>
</dbReference>
<evidence type="ECO:0000256" key="1">
    <source>
        <dbReference type="ARBA" id="ARBA00001974"/>
    </source>
</evidence>
<keyword evidence="12" id="KW-1185">Reference proteome</keyword>
<feature type="region of interest" description="Disordered" evidence="7">
    <location>
        <begin position="365"/>
        <end position="404"/>
    </location>
</feature>
<evidence type="ECO:0000313" key="12">
    <source>
        <dbReference type="Proteomes" id="UP001596099"/>
    </source>
</evidence>
<feature type="compositionally biased region" description="Basic and acidic residues" evidence="7">
    <location>
        <begin position="369"/>
        <end position="394"/>
    </location>
</feature>
<evidence type="ECO:0000256" key="4">
    <source>
        <dbReference type="ARBA" id="ARBA00022827"/>
    </source>
</evidence>
<dbReference type="GO" id="GO:0016491">
    <property type="term" value="F:oxidoreductase activity"/>
    <property type="evidence" value="ECO:0007669"/>
    <property type="project" value="UniProtKB-KW"/>
</dbReference>
<evidence type="ECO:0000256" key="2">
    <source>
        <dbReference type="ARBA" id="ARBA00009347"/>
    </source>
</evidence>
<comment type="similarity">
    <text evidence="2 6">Belongs to the acyl-CoA dehydrogenase family.</text>
</comment>
<dbReference type="InterPro" id="IPR009075">
    <property type="entry name" value="AcylCo_DH/oxidase_C"/>
</dbReference>
<evidence type="ECO:0000256" key="5">
    <source>
        <dbReference type="ARBA" id="ARBA00023002"/>
    </source>
</evidence>
<keyword evidence="3 6" id="KW-0285">Flavoprotein</keyword>
<dbReference type="SUPFAM" id="SSF47203">
    <property type="entry name" value="Acyl-CoA dehydrogenase C-terminal domain-like"/>
    <property type="match status" value="1"/>
</dbReference>
<accession>A0ABD5RSI7</accession>
<evidence type="ECO:0000256" key="7">
    <source>
        <dbReference type="SAM" id="MobiDB-lite"/>
    </source>
</evidence>
<dbReference type="PANTHER" id="PTHR48083">
    <property type="entry name" value="MEDIUM-CHAIN SPECIFIC ACYL-COA DEHYDROGENASE, MITOCHONDRIAL-RELATED"/>
    <property type="match status" value="1"/>
</dbReference>
<dbReference type="InterPro" id="IPR013786">
    <property type="entry name" value="AcylCoA_DH/ox_N"/>
</dbReference>
<dbReference type="InterPro" id="IPR009100">
    <property type="entry name" value="AcylCoA_DH/oxidase_NM_dom_sf"/>
</dbReference>
<dbReference type="EC" id="1.-.-.-" evidence="11"/>
<evidence type="ECO:0000256" key="6">
    <source>
        <dbReference type="RuleBase" id="RU362125"/>
    </source>
</evidence>
<dbReference type="InterPro" id="IPR046373">
    <property type="entry name" value="Acyl-CoA_Oxase/DH_mid-dom_sf"/>
</dbReference>
<dbReference type="Gene3D" id="2.40.110.10">
    <property type="entry name" value="Butyryl-CoA Dehydrogenase, subunit A, domain 2"/>
    <property type="match status" value="1"/>
</dbReference>
<dbReference type="SUPFAM" id="SSF56645">
    <property type="entry name" value="Acyl-CoA dehydrogenase NM domain-like"/>
    <property type="match status" value="1"/>
</dbReference>
<evidence type="ECO:0000313" key="11">
    <source>
        <dbReference type="EMBL" id="MFC5973503.1"/>
    </source>
</evidence>
<proteinExistence type="inferred from homology"/>
<name>A0ABD5RSI7_9EURY</name>
<feature type="domain" description="Acyl-CoA dehydrogenase/oxidase N-terminal" evidence="10">
    <location>
        <begin position="11"/>
        <end position="138"/>
    </location>
</feature>
<dbReference type="EMBL" id="JBHSQH010000002">
    <property type="protein sequence ID" value="MFC5973503.1"/>
    <property type="molecule type" value="Genomic_DNA"/>
</dbReference>
<dbReference type="Gene3D" id="1.20.140.10">
    <property type="entry name" value="Butyryl-CoA Dehydrogenase, subunit A, domain 3"/>
    <property type="match status" value="1"/>
</dbReference>
<protein>
    <submittedName>
        <fullName evidence="11">Acyl-CoA dehydrogenase family protein</fullName>
        <ecNumber evidence="11">1.-.-.-</ecNumber>
    </submittedName>
</protein>
<dbReference type="Gene3D" id="1.10.540.10">
    <property type="entry name" value="Acyl-CoA dehydrogenase/oxidase, N-terminal domain"/>
    <property type="match status" value="1"/>
</dbReference>
<dbReference type="InterPro" id="IPR036250">
    <property type="entry name" value="AcylCo_DH-like_C"/>
</dbReference>
<evidence type="ECO:0000259" key="10">
    <source>
        <dbReference type="Pfam" id="PF02771"/>
    </source>
</evidence>
<dbReference type="InterPro" id="IPR006091">
    <property type="entry name" value="Acyl-CoA_Oxase/DH_mid-dom"/>
</dbReference>
<sequence>MDFEEPAAATDLKDELSAFIEREIEPLEEDHERFLGPDAERHIFDENFEQVPEYLDLKETIRKRAAEADFWGMSMPESVGGRGVDTLTSAIVSEFLENRPPGFHTYAVQGAGGGPTPILLACDEAQREEYLDPLMAGEKTTCFALTEPDHGSDPNFLETTAERVSGPAGDEWVIDGEKSWISNGPYADFAMVFARTSGDAGEVGGISCFLVDADTPGFEVGDVHRPMGHAWVAPSKLRFDDCRVGDDQLLGDEGAGFYQAMNWIGNARLNVAAGCVGSAEFLVEKALDYAEDRETFGKPLVERQGISFPLAEVATDVERTRQLYRYAAWKVDDDRDARKEIAMAKLSAATLENRAADVAMQVHGGSGYSRREPIEERYRTSRGKRLTEGTDEMQKQTIVGELRD</sequence>
<feature type="domain" description="Acyl-CoA dehydrogenase/oxidase C-terminal" evidence="8">
    <location>
        <begin position="254"/>
        <end position="399"/>
    </location>
</feature>
<dbReference type="FunFam" id="1.20.140.10:FF:000001">
    <property type="entry name" value="Acyl-CoA dehydrogenase"/>
    <property type="match status" value="1"/>
</dbReference>
<dbReference type="CDD" id="cd00567">
    <property type="entry name" value="ACAD"/>
    <property type="match status" value="1"/>
</dbReference>
<dbReference type="Pfam" id="PF02771">
    <property type="entry name" value="Acyl-CoA_dh_N"/>
    <property type="match status" value="1"/>
</dbReference>
<dbReference type="Proteomes" id="UP001596099">
    <property type="component" value="Unassembled WGS sequence"/>
</dbReference>
<evidence type="ECO:0000259" key="9">
    <source>
        <dbReference type="Pfam" id="PF02770"/>
    </source>
</evidence>
<keyword evidence="5 6" id="KW-0560">Oxidoreductase</keyword>
<dbReference type="Pfam" id="PF02770">
    <property type="entry name" value="Acyl-CoA_dh_M"/>
    <property type="match status" value="1"/>
</dbReference>
<evidence type="ECO:0000259" key="8">
    <source>
        <dbReference type="Pfam" id="PF00441"/>
    </source>
</evidence>
<dbReference type="RefSeq" id="WP_379751992.1">
    <property type="nucleotide sequence ID" value="NZ_JBHSQH010000002.1"/>
</dbReference>
<dbReference type="InterPro" id="IPR037069">
    <property type="entry name" value="AcylCoA_DH/ox_N_sf"/>
</dbReference>
<dbReference type="Pfam" id="PF00441">
    <property type="entry name" value="Acyl-CoA_dh_1"/>
    <property type="match status" value="1"/>
</dbReference>
<gene>
    <name evidence="11" type="ORF">ACFPYI_19410</name>
</gene>
<comment type="caution">
    <text evidence="11">The sequence shown here is derived from an EMBL/GenBank/DDBJ whole genome shotgun (WGS) entry which is preliminary data.</text>
</comment>